<dbReference type="EMBL" id="VFQX01000006">
    <property type="protein sequence ID" value="KAF0983631.1"/>
    <property type="molecule type" value="Genomic_DNA"/>
</dbReference>
<dbReference type="VEuPathDB" id="AmoebaDB:FDP41_010696"/>
<dbReference type="GeneID" id="68117911"/>
<protein>
    <submittedName>
        <fullName evidence="1">Uncharacterized protein</fullName>
    </submittedName>
</protein>
<evidence type="ECO:0000313" key="1">
    <source>
        <dbReference type="EMBL" id="KAF0983631.1"/>
    </source>
</evidence>
<dbReference type="OMA" id="HMMRTAH"/>
<name>A0A6A5C8Z4_NAEFO</name>
<comment type="caution">
    <text evidence="1">The sequence shown here is derived from an EMBL/GenBank/DDBJ whole genome shotgun (WGS) entry which is preliminary data.</text>
</comment>
<organism evidence="1 2">
    <name type="scientific">Naegleria fowleri</name>
    <name type="common">Brain eating amoeba</name>
    <dbReference type="NCBI Taxonomy" id="5763"/>
    <lineage>
        <taxon>Eukaryota</taxon>
        <taxon>Discoba</taxon>
        <taxon>Heterolobosea</taxon>
        <taxon>Tetramitia</taxon>
        <taxon>Eutetramitia</taxon>
        <taxon>Vahlkampfiidae</taxon>
        <taxon>Naegleria</taxon>
    </lineage>
</organism>
<dbReference type="AlphaFoldDB" id="A0A6A5C8Z4"/>
<dbReference type="OrthoDB" id="10258907at2759"/>
<reference evidence="1 2" key="1">
    <citation type="journal article" date="2019" name="Sci. Rep.">
        <title>Nanopore sequencing improves the draft genome of the human pathogenic amoeba Naegleria fowleri.</title>
        <authorList>
            <person name="Liechti N."/>
            <person name="Schurch N."/>
            <person name="Bruggmann R."/>
            <person name="Wittwer M."/>
        </authorList>
    </citation>
    <scope>NUCLEOTIDE SEQUENCE [LARGE SCALE GENOMIC DNA]</scope>
    <source>
        <strain evidence="1 2">ATCC 30894</strain>
    </source>
</reference>
<keyword evidence="2" id="KW-1185">Reference proteome</keyword>
<sequence length="108" mass="12862">MPIVGLRPFKITRAAEKFHSKYGFEIFSNVLHMMRTAHKFGEPEKSKIIKDIKRNIRKHKFEKNREKINDLIYDLKNAVFDLDYKLQVKRGLVPHIPNTKETKRITVQ</sequence>
<dbReference type="VEuPathDB" id="AmoebaDB:NfTy_014120"/>
<dbReference type="RefSeq" id="XP_044568344.1">
    <property type="nucleotide sequence ID" value="XM_044701022.1"/>
</dbReference>
<dbReference type="Proteomes" id="UP000444721">
    <property type="component" value="Unassembled WGS sequence"/>
</dbReference>
<evidence type="ECO:0000313" key="2">
    <source>
        <dbReference type="Proteomes" id="UP000444721"/>
    </source>
</evidence>
<dbReference type="VEuPathDB" id="AmoebaDB:NF0082640"/>
<gene>
    <name evidence="1" type="ORF">FDP41_010696</name>
</gene>
<accession>A0A6A5C8Z4</accession>
<proteinExistence type="predicted"/>